<dbReference type="Proteomes" id="UP000504607">
    <property type="component" value="Unplaced"/>
</dbReference>
<sequence>MAEVVASSLLRLVFDKLGNKILKEFGLSMGVDKHLKKLESTLSTIYDVLEDAEARQVKEKALRGWLRELKDVAYNVDDLLDEVAAEAMKRRSENRGHITGKVFSGPYQWRLCAGIQWILPVKIVHWYSVDCVNRD</sequence>
<keyword evidence="2" id="KW-0433">Leucine-rich repeat</keyword>
<evidence type="ECO:0000256" key="4">
    <source>
        <dbReference type="ARBA" id="ARBA00022741"/>
    </source>
</evidence>
<keyword evidence="4" id="KW-0547">Nucleotide-binding</keyword>
<evidence type="ECO:0000259" key="6">
    <source>
        <dbReference type="Pfam" id="PF18052"/>
    </source>
</evidence>
<accession>A0A6I9QDZ5</accession>
<feature type="domain" description="Disease resistance N-terminal" evidence="6">
    <location>
        <begin position="10"/>
        <end position="95"/>
    </location>
</feature>
<dbReference type="GO" id="GO:0006952">
    <property type="term" value="P:defense response"/>
    <property type="evidence" value="ECO:0007669"/>
    <property type="project" value="UniProtKB-KW"/>
</dbReference>
<reference evidence="8" key="1">
    <citation type="submission" date="2025-08" db="UniProtKB">
        <authorList>
            <consortium name="RefSeq"/>
        </authorList>
    </citation>
    <scope>IDENTIFICATION</scope>
</reference>
<dbReference type="Pfam" id="PF18052">
    <property type="entry name" value="Rx_N"/>
    <property type="match status" value="1"/>
</dbReference>
<evidence type="ECO:0000256" key="5">
    <source>
        <dbReference type="ARBA" id="ARBA00022821"/>
    </source>
</evidence>
<evidence type="ECO:0000256" key="1">
    <source>
        <dbReference type="ARBA" id="ARBA00008894"/>
    </source>
</evidence>
<evidence type="ECO:0000256" key="3">
    <source>
        <dbReference type="ARBA" id="ARBA00022737"/>
    </source>
</evidence>
<evidence type="ECO:0000313" key="8">
    <source>
        <dbReference type="RefSeq" id="XP_010907785.1"/>
    </source>
</evidence>
<gene>
    <name evidence="8" type="primary">LOC105034356</name>
</gene>
<keyword evidence="3" id="KW-0677">Repeat</keyword>
<dbReference type="InterPro" id="IPR041118">
    <property type="entry name" value="Rx_N"/>
</dbReference>
<keyword evidence="7" id="KW-1185">Reference proteome</keyword>
<dbReference type="RefSeq" id="XP_010907785.1">
    <property type="nucleotide sequence ID" value="XM_010909483.1"/>
</dbReference>
<evidence type="ECO:0000256" key="2">
    <source>
        <dbReference type="ARBA" id="ARBA00022614"/>
    </source>
</evidence>
<organism evidence="7 8">
    <name type="scientific">Elaeis guineensis var. tenera</name>
    <name type="common">Oil palm</name>
    <dbReference type="NCBI Taxonomy" id="51953"/>
    <lineage>
        <taxon>Eukaryota</taxon>
        <taxon>Viridiplantae</taxon>
        <taxon>Streptophyta</taxon>
        <taxon>Embryophyta</taxon>
        <taxon>Tracheophyta</taxon>
        <taxon>Spermatophyta</taxon>
        <taxon>Magnoliopsida</taxon>
        <taxon>Liliopsida</taxon>
        <taxon>Arecaceae</taxon>
        <taxon>Arecoideae</taxon>
        <taxon>Cocoseae</taxon>
        <taxon>Elaeidinae</taxon>
        <taxon>Elaeis</taxon>
    </lineage>
</organism>
<evidence type="ECO:0000313" key="7">
    <source>
        <dbReference type="Proteomes" id="UP000504607"/>
    </source>
</evidence>
<proteinExistence type="inferred from homology"/>
<comment type="similarity">
    <text evidence="1">Belongs to the disease resistance NB-LRR family.</text>
</comment>
<name>A0A6I9QDZ5_ELAGV</name>
<dbReference type="AlphaFoldDB" id="A0A6I9QDZ5"/>
<dbReference type="Gene3D" id="1.20.5.4130">
    <property type="match status" value="1"/>
</dbReference>
<dbReference type="InParanoid" id="A0A6I9QDZ5"/>
<dbReference type="GO" id="GO:0000166">
    <property type="term" value="F:nucleotide binding"/>
    <property type="evidence" value="ECO:0007669"/>
    <property type="project" value="UniProtKB-KW"/>
</dbReference>
<protein>
    <submittedName>
        <fullName evidence="8">Disease resistance protein RGA3</fullName>
    </submittedName>
</protein>
<keyword evidence="5" id="KW-0611">Plant defense</keyword>
<dbReference type="OrthoDB" id="670616at2759"/>